<dbReference type="EMBL" id="KN833878">
    <property type="protein sequence ID" value="KIK15790.1"/>
    <property type="molecule type" value="Genomic_DNA"/>
</dbReference>
<evidence type="ECO:0000256" key="1">
    <source>
        <dbReference type="ARBA" id="ARBA00006484"/>
    </source>
</evidence>
<evidence type="ECO:0008006" key="7">
    <source>
        <dbReference type="Google" id="ProtNLM"/>
    </source>
</evidence>
<dbReference type="GO" id="GO:0016491">
    <property type="term" value="F:oxidoreductase activity"/>
    <property type="evidence" value="ECO:0007669"/>
    <property type="project" value="UniProtKB-KW"/>
</dbReference>
<organism evidence="5 6">
    <name type="scientific">Pisolithus microcarpus 441</name>
    <dbReference type="NCBI Taxonomy" id="765257"/>
    <lineage>
        <taxon>Eukaryota</taxon>
        <taxon>Fungi</taxon>
        <taxon>Dikarya</taxon>
        <taxon>Basidiomycota</taxon>
        <taxon>Agaricomycotina</taxon>
        <taxon>Agaricomycetes</taxon>
        <taxon>Agaricomycetidae</taxon>
        <taxon>Boletales</taxon>
        <taxon>Sclerodermatineae</taxon>
        <taxon>Pisolithaceae</taxon>
        <taxon>Pisolithus</taxon>
    </lineage>
</organism>
<evidence type="ECO:0000256" key="3">
    <source>
        <dbReference type="ARBA" id="ARBA00023002"/>
    </source>
</evidence>
<dbReference type="Pfam" id="PF00106">
    <property type="entry name" value="adh_short"/>
    <property type="match status" value="2"/>
</dbReference>
<evidence type="ECO:0000256" key="4">
    <source>
        <dbReference type="RuleBase" id="RU000363"/>
    </source>
</evidence>
<sequence>MSHNSTPKVVLVTGCTTGGIGFHLCEEFAEKGCIVYATSRRLETMQGFRHDTIRAMALDVTRDEDISAVVQKILEERGKIDIVVNNAGALAIGTYKSGCPFLVFTLGLVRSKSIPLMRSMYDAPGPVAEATIEQMRNAFELNTFAALRIINAIVPSMIERREGLIINIGSIAGIITTPWNTLYCAAKAALHSITEGLSMELRPFGIKVMLVAPGGVKSNISKNQALTFKLPPTSHYTEYEERLIERMNLAANKDSMPTDAFAREVVANALATSPPPYISLGWNTWKVYISQWLPRQYVLGQMYKAMVWKNKPA</sequence>
<dbReference type="InterPro" id="IPR002347">
    <property type="entry name" value="SDR_fam"/>
</dbReference>
<reference evidence="6" key="2">
    <citation type="submission" date="2015-01" db="EMBL/GenBank/DDBJ databases">
        <title>Evolutionary Origins and Diversification of the Mycorrhizal Mutualists.</title>
        <authorList>
            <consortium name="DOE Joint Genome Institute"/>
            <consortium name="Mycorrhizal Genomics Consortium"/>
            <person name="Kohler A."/>
            <person name="Kuo A."/>
            <person name="Nagy L.G."/>
            <person name="Floudas D."/>
            <person name="Copeland A."/>
            <person name="Barry K.W."/>
            <person name="Cichocki N."/>
            <person name="Veneault-Fourrey C."/>
            <person name="LaButti K."/>
            <person name="Lindquist E.A."/>
            <person name="Lipzen A."/>
            <person name="Lundell T."/>
            <person name="Morin E."/>
            <person name="Murat C."/>
            <person name="Riley R."/>
            <person name="Ohm R."/>
            <person name="Sun H."/>
            <person name="Tunlid A."/>
            <person name="Henrissat B."/>
            <person name="Grigoriev I.V."/>
            <person name="Hibbett D.S."/>
            <person name="Martin F."/>
        </authorList>
    </citation>
    <scope>NUCLEOTIDE SEQUENCE [LARGE SCALE GENOMIC DNA]</scope>
    <source>
        <strain evidence="6">441</strain>
    </source>
</reference>
<dbReference type="InterPro" id="IPR020904">
    <property type="entry name" value="Sc_DH/Rdtase_CS"/>
</dbReference>
<dbReference type="Gene3D" id="3.40.50.720">
    <property type="entry name" value="NAD(P)-binding Rossmann-like Domain"/>
    <property type="match status" value="1"/>
</dbReference>
<dbReference type="AlphaFoldDB" id="A0A0C9XTU5"/>
<dbReference type="CDD" id="cd05374">
    <property type="entry name" value="17beta-HSD-like_SDR_c"/>
    <property type="match status" value="1"/>
</dbReference>
<dbReference type="PANTHER" id="PTHR44169:SF6">
    <property type="entry name" value="NADPH-DEPENDENT 1-ACYLDIHYDROXYACETONE PHOSPHATE REDUCTASE"/>
    <property type="match status" value="1"/>
</dbReference>
<gene>
    <name evidence="5" type="ORF">PISMIDRAFT_290032</name>
</gene>
<dbReference type="PRINTS" id="PR00080">
    <property type="entry name" value="SDRFAMILY"/>
</dbReference>
<dbReference type="OrthoDB" id="2102561at2759"/>
<dbReference type="SUPFAM" id="SSF51735">
    <property type="entry name" value="NAD(P)-binding Rossmann-fold domains"/>
    <property type="match status" value="1"/>
</dbReference>
<dbReference type="GO" id="GO:0005783">
    <property type="term" value="C:endoplasmic reticulum"/>
    <property type="evidence" value="ECO:0007669"/>
    <property type="project" value="TreeGrafter"/>
</dbReference>
<protein>
    <recommendedName>
        <fullName evidence="7">NAD(P)-binding protein</fullName>
    </recommendedName>
</protein>
<dbReference type="PRINTS" id="PR00081">
    <property type="entry name" value="GDHRDH"/>
</dbReference>
<proteinExistence type="inferred from homology"/>
<dbReference type="InterPro" id="IPR036291">
    <property type="entry name" value="NAD(P)-bd_dom_sf"/>
</dbReference>
<keyword evidence="3" id="KW-0560">Oxidoreductase</keyword>
<evidence type="ECO:0000256" key="2">
    <source>
        <dbReference type="ARBA" id="ARBA00022857"/>
    </source>
</evidence>
<evidence type="ECO:0000313" key="5">
    <source>
        <dbReference type="EMBL" id="KIK15790.1"/>
    </source>
</evidence>
<accession>A0A0C9XTU5</accession>
<dbReference type="STRING" id="765257.A0A0C9XTU5"/>
<dbReference type="Proteomes" id="UP000054018">
    <property type="component" value="Unassembled WGS sequence"/>
</dbReference>
<keyword evidence="6" id="KW-1185">Reference proteome</keyword>
<evidence type="ECO:0000313" key="6">
    <source>
        <dbReference type="Proteomes" id="UP000054018"/>
    </source>
</evidence>
<dbReference type="PROSITE" id="PS00061">
    <property type="entry name" value="ADH_SHORT"/>
    <property type="match status" value="1"/>
</dbReference>
<reference evidence="5 6" key="1">
    <citation type="submission" date="2014-04" db="EMBL/GenBank/DDBJ databases">
        <authorList>
            <consortium name="DOE Joint Genome Institute"/>
            <person name="Kuo A."/>
            <person name="Kohler A."/>
            <person name="Costa M.D."/>
            <person name="Nagy L.G."/>
            <person name="Floudas D."/>
            <person name="Copeland A."/>
            <person name="Barry K.W."/>
            <person name="Cichocki N."/>
            <person name="Veneault-Fourrey C."/>
            <person name="LaButti K."/>
            <person name="Lindquist E.A."/>
            <person name="Lipzen A."/>
            <person name="Lundell T."/>
            <person name="Morin E."/>
            <person name="Murat C."/>
            <person name="Sun H."/>
            <person name="Tunlid A."/>
            <person name="Henrissat B."/>
            <person name="Grigoriev I.V."/>
            <person name="Hibbett D.S."/>
            <person name="Martin F."/>
            <person name="Nordberg H.P."/>
            <person name="Cantor M.N."/>
            <person name="Hua S.X."/>
        </authorList>
    </citation>
    <scope>NUCLEOTIDE SEQUENCE [LARGE SCALE GENOMIC DNA]</scope>
    <source>
        <strain evidence="5 6">441</strain>
    </source>
</reference>
<dbReference type="PANTHER" id="PTHR44169">
    <property type="entry name" value="NADPH-DEPENDENT 1-ACYLDIHYDROXYACETONE PHOSPHATE REDUCTASE"/>
    <property type="match status" value="1"/>
</dbReference>
<name>A0A0C9XTU5_9AGAM</name>
<keyword evidence="2" id="KW-0521">NADP</keyword>
<dbReference type="HOGENOM" id="CLU_010194_2_9_1"/>
<comment type="similarity">
    <text evidence="1 4">Belongs to the short-chain dehydrogenases/reductases (SDR) family.</text>
</comment>